<evidence type="ECO:0000259" key="2">
    <source>
        <dbReference type="PROSITE" id="PS50914"/>
    </source>
</evidence>
<sequence length="164" mass="17621">MRVDVPARPRPPTHGGRTTPRRTPGEPPPAQGGQTTLRRTPGEPFPPRVQASAGFTDQEEQVPRHGTSPGAGADKRVGIVTRRDLPQARRPDPEIHHRVIAEMVVDTLGLVPDAVDVHVVDGVVTLEGHLEKDSQISILLPLAEHVDGVVSVVDRLTARSTIPA</sequence>
<proteinExistence type="predicted"/>
<dbReference type="EMBL" id="CP026652">
    <property type="protein sequence ID" value="AVH55729.1"/>
    <property type="molecule type" value="Genomic_DNA"/>
</dbReference>
<keyword evidence="4" id="KW-1185">Reference proteome</keyword>
<evidence type="ECO:0000313" key="4">
    <source>
        <dbReference type="Proteomes" id="UP000238413"/>
    </source>
</evidence>
<dbReference type="Pfam" id="PF04972">
    <property type="entry name" value="BON"/>
    <property type="match status" value="1"/>
</dbReference>
<gene>
    <name evidence="3" type="ORF">C4B68_08040</name>
</gene>
<name>A0ABM6SND1_9ACTN</name>
<dbReference type="Proteomes" id="UP000238413">
    <property type="component" value="Chromosome"/>
</dbReference>
<dbReference type="Gene3D" id="3.30.1340.30">
    <property type="match status" value="1"/>
</dbReference>
<dbReference type="InterPro" id="IPR007055">
    <property type="entry name" value="BON_dom"/>
</dbReference>
<feature type="domain" description="BON" evidence="2">
    <location>
        <begin position="91"/>
        <end position="160"/>
    </location>
</feature>
<protein>
    <submittedName>
        <fullName evidence="3">BON domain-containing protein</fullName>
    </submittedName>
</protein>
<organism evidence="3 4">
    <name type="scientific">Streptomyces dengpaensis</name>
    <dbReference type="NCBI Taxonomy" id="2049881"/>
    <lineage>
        <taxon>Bacteria</taxon>
        <taxon>Bacillati</taxon>
        <taxon>Actinomycetota</taxon>
        <taxon>Actinomycetes</taxon>
        <taxon>Kitasatosporales</taxon>
        <taxon>Streptomycetaceae</taxon>
        <taxon>Streptomyces</taxon>
    </lineage>
</organism>
<evidence type="ECO:0000313" key="3">
    <source>
        <dbReference type="EMBL" id="AVH55729.1"/>
    </source>
</evidence>
<feature type="compositionally biased region" description="Basic and acidic residues" evidence="1">
    <location>
        <begin position="73"/>
        <end position="91"/>
    </location>
</feature>
<reference evidence="3 4" key="1">
    <citation type="submission" date="2018-02" db="EMBL/GenBank/DDBJ databases">
        <title>Complete genome sequence of Streptomyces dengpaensis, the producer of angucyclines.</title>
        <authorList>
            <person name="Yumei L."/>
        </authorList>
    </citation>
    <scope>NUCLEOTIDE SEQUENCE [LARGE SCALE GENOMIC DNA]</scope>
    <source>
        <strain evidence="3 4">XZHG99</strain>
    </source>
</reference>
<feature type="region of interest" description="Disordered" evidence="1">
    <location>
        <begin position="1"/>
        <end position="91"/>
    </location>
</feature>
<feature type="compositionally biased region" description="Low complexity" evidence="1">
    <location>
        <begin position="13"/>
        <end position="22"/>
    </location>
</feature>
<dbReference type="PROSITE" id="PS50914">
    <property type="entry name" value="BON"/>
    <property type="match status" value="1"/>
</dbReference>
<accession>A0ABM6SND1</accession>
<evidence type="ECO:0000256" key="1">
    <source>
        <dbReference type="SAM" id="MobiDB-lite"/>
    </source>
</evidence>